<dbReference type="EMBL" id="PYEP01000004">
    <property type="protein sequence ID" value="PSN07747.1"/>
    <property type="molecule type" value="Genomic_DNA"/>
</dbReference>
<protein>
    <submittedName>
        <fullName evidence="2">Protein phosphatase 2C domain-containing protein</fullName>
    </submittedName>
</protein>
<comment type="caution">
    <text evidence="2">The sequence shown here is derived from an EMBL/GenBank/DDBJ whole genome shotgun (WGS) entry which is preliminary data.</text>
</comment>
<sequence>MKWCYASASAIGSSHLRSGTRLQDARRCFVTDDVDGAPWFVAIVSDGAGSASFGGQGASLVCHTLGQLARSYLADHAAAPDDATLSGWIAQARTRIDEAARTRALTPRDFAATLVMLMVSPETVLVAHVGDGAVVCREKTSGEWRVASAPQHGEYASTTFFITDAPGPRVRFTRLANDFSAFAAFSDGIESLVIDSASGRAAPGFFTPMARPLDSSQATGNDLALSRSLTQFLASPRLNERTDDDKTLVIAVSK</sequence>
<name>A0A2P8VJM2_9ENTR</name>
<evidence type="ECO:0000313" key="2">
    <source>
        <dbReference type="EMBL" id="PSN07747.1"/>
    </source>
</evidence>
<feature type="domain" description="PPM-type phosphatase" evidence="1">
    <location>
        <begin position="11"/>
        <end position="233"/>
    </location>
</feature>
<dbReference type="SUPFAM" id="SSF81606">
    <property type="entry name" value="PP2C-like"/>
    <property type="match status" value="1"/>
</dbReference>
<dbReference type="InterPro" id="IPR036457">
    <property type="entry name" value="PPM-type-like_dom_sf"/>
</dbReference>
<dbReference type="Pfam" id="PF13672">
    <property type="entry name" value="PP2C_2"/>
    <property type="match status" value="1"/>
</dbReference>
<dbReference type="STRING" id="1388748.GCA_000463155_02023"/>
<dbReference type="InterPro" id="IPR001932">
    <property type="entry name" value="PPM-type_phosphatase-like_dom"/>
</dbReference>
<evidence type="ECO:0000313" key="3">
    <source>
        <dbReference type="Proteomes" id="UP000240212"/>
    </source>
</evidence>
<accession>A0A2P8VJM2</accession>
<keyword evidence="3" id="KW-1185">Reference proteome</keyword>
<dbReference type="OrthoDB" id="9805674at2"/>
<evidence type="ECO:0000259" key="1">
    <source>
        <dbReference type="Pfam" id="PF13672"/>
    </source>
</evidence>
<organism evidence="2 3">
    <name type="scientific">Siccibacter turicensis</name>
    <dbReference type="NCBI Taxonomy" id="357233"/>
    <lineage>
        <taxon>Bacteria</taxon>
        <taxon>Pseudomonadati</taxon>
        <taxon>Pseudomonadota</taxon>
        <taxon>Gammaproteobacteria</taxon>
        <taxon>Enterobacterales</taxon>
        <taxon>Enterobacteriaceae</taxon>
        <taxon>Siccibacter</taxon>
    </lineage>
</organism>
<gene>
    <name evidence="2" type="ORF">C7G83_11520</name>
</gene>
<dbReference type="Gene3D" id="3.60.40.10">
    <property type="entry name" value="PPM-type phosphatase domain"/>
    <property type="match status" value="1"/>
</dbReference>
<dbReference type="AlphaFoldDB" id="A0A2P8VJM2"/>
<proteinExistence type="predicted"/>
<reference evidence="2 3" key="1">
    <citation type="submission" date="2018-03" db="EMBL/GenBank/DDBJ databases">
        <title>Draft genome sequence of the first documented clinical Siccibacter turicensis isolate in Austria.</title>
        <authorList>
            <person name="Lepuschitz S."/>
            <person name="Pekard-Amenitsch S."/>
            <person name="Haunold R."/>
            <person name="Schill S."/>
            <person name="Mach R."/>
            <person name="Allerberger F."/>
            <person name="Ruppitsch W."/>
            <person name="Forsythe S.J."/>
        </authorList>
    </citation>
    <scope>NUCLEOTIDE SEQUENCE [LARGE SCALE GENOMIC DNA]</scope>
    <source>
        <strain evidence="2 3">6100069499-17</strain>
    </source>
</reference>
<dbReference type="Proteomes" id="UP000240212">
    <property type="component" value="Unassembled WGS sequence"/>
</dbReference>
<dbReference type="RefSeq" id="WP_106877344.1">
    <property type="nucleotide sequence ID" value="NZ_JBOIPS010000001.1"/>
</dbReference>